<dbReference type="RefSeq" id="WP_344480442.1">
    <property type="nucleotide sequence ID" value="NZ_BAAASB010000014.1"/>
</dbReference>
<keyword evidence="2" id="KW-1185">Reference proteome</keyword>
<evidence type="ECO:0000313" key="2">
    <source>
        <dbReference type="Proteomes" id="UP001596160"/>
    </source>
</evidence>
<dbReference type="EMBL" id="JBHSKP010000013">
    <property type="protein sequence ID" value="MFC5154027.1"/>
    <property type="molecule type" value="Genomic_DNA"/>
</dbReference>
<organism evidence="1 2">
    <name type="scientific">Streptomyces amakusaensis</name>
    <dbReference type="NCBI Taxonomy" id="67271"/>
    <lineage>
        <taxon>Bacteria</taxon>
        <taxon>Bacillati</taxon>
        <taxon>Actinomycetota</taxon>
        <taxon>Actinomycetes</taxon>
        <taxon>Kitasatosporales</taxon>
        <taxon>Streptomycetaceae</taxon>
        <taxon>Streptomyces</taxon>
    </lineage>
</organism>
<dbReference type="Proteomes" id="UP001596160">
    <property type="component" value="Unassembled WGS sequence"/>
</dbReference>
<sequence>MPEPSRPYVPADTVTPERDINHQHFRPGDPVIIVKGIAGGELWGEAMTVVTPSWHTPTEEDGWRLRNPQGGTQTYITAHPRYMIHTSRLCRDCLHHQRALEDRILPRITPTSGPVDGGWYSVTLLNQLVHADDLRSPR</sequence>
<comment type="caution">
    <text evidence="1">The sequence shown here is derived from an EMBL/GenBank/DDBJ whole genome shotgun (WGS) entry which is preliminary data.</text>
</comment>
<gene>
    <name evidence="1" type="ORF">ACFPRH_20035</name>
</gene>
<protein>
    <submittedName>
        <fullName evidence="1">Uncharacterized protein</fullName>
    </submittedName>
</protein>
<proteinExistence type="predicted"/>
<accession>A0ABW0AKE5</accession>
<reference evidence="2" key="1">
    <citation type="journal article" date="2019" name="Int. J. Syst. Evol. Microbiol.">
        <title>The Global Catalogue of Microorganisms (GCM) 10K type strain sequencing project: providing services to taxonomists for standard genome sequencing and annotation.</title>
        <authorList>
            <consortium name="The Broad Institute Genomics Platform"/>
            <consortium name="The Broad Institute Genome Sequencing Center for Infectious Disease"/>
            <person name="Wu L."/>
            <person name="Ma J."/>
        </authorList>
    </citation>
    <scope>NUCLEOTIDE SEQUENCE [LARGE SCALE GENOMIC DNA]</scope>
    <source>
        <strain evidence="2">PCU 266</strain>
    </source>
</reference>
<name>A0ABW0AKE5_9ACTN</name>
<evidence type="ECO:0000313" key="1">
    <source>
        <dbReference type="EMBL" id="MFC5154027.1"/>
    </source>
</evidence>